<evidence type="ECO:0000313" key="2">
    <source>
        <dbReference type="EMBL" id="RNM10904.1"/>
    </source>
</evidence>
<organism evidence="2 3">
    <name type="scientific">Ralstonia pseudosolanacearum</name>
    <dbReference type="NCBI Taxonomy" id="1310165"/>
    <lineage>
        <taxon>Bacteria</taxon>
        <taxon>Pseudomonadati</taxon>
        <taxon>Pseudomonadota</taxon>
        <taxon>Betaproteobacteria</taxon>
        <taxon>Burkholderiales</taxon>
        <taxon>Burkholderiaceae</taxon>
        <taxon>Ralstonia</taxon>
        <taxon>Ralstonia solanacearum species complex</taxon>
    </lineage>
</organism>
<proteinExistence type="predicted"/>
<name>A0A223GNE4_9RALS</name>
<dbReference type="KEGG" id="rpu:CDC45_10355"/>
<reference evidence="2 3" key="1">
    <citation type="submission" date="2018-10" db="EMBL/GenBank/DDBJ databases">
        <title>Draft Genome Sequence of Ralstonia pseudosolanacearum (R. solanacearum phylotype I) Strain Tg03 Isolated from Luffa cylindrica in China.</title>
        <authorList>
            <person name="Yuan G.-Q."/>
            <person name="Li Q.-Q."/>
            <person name="Zhang Y.-W."/>
        </authorList>
    </citation>
    <scope>NUCLEOTIDE SEQUENCE [LARGE SCALE GENOMIC DNA]</scope>
    <source>
        <strain evidence="2 3">Tg03</strain>
    </source>
</reference>
<sequence>MRPRGRERSGHGVGRRPIIAAPSRTTAAPAWRMPYGCNGERTLFRSRQSSAFSFSFRHAIQTAQLGKT</sequence>
<gene>
    <name evidence="2" type="ORF">EGA29_01995</name>
</gene>
<protein>
    <submittedName>
        <fullName evidence="2">Uncharacterized protein</fullName>
    </submittedName>
</protein>
<dbReference type="AlphaFoldDB" id="A0A223GNE4"/>
<feature type="compositionally biased region" description="Basic and acidic residues" evidence="1">
    <location>
        <begin position="1"/>
        <end position="10"/>
    </location>
</feature>
<comment type="caution">
    <text evidence="2">The sequence shown here is derived from an EMBL/GenBank/DDBJ whole genome shotgun (WGS) entry which is preliminary data.</text>
</comment>
<dbReference type="Proteomes" id="UP000271222">
    <property type="component" value="Unassembled WGS sequence"/>
</dbReference>
<evidence type="ECO:0000313" key="3">
    <source>
        <dbReference type="Proteomes" id="UP000271222"/>
    </source>
</evidence>
<accession>A0A223GNE4</accession>
<feature type="region of interest" description="Disordered" evidence="1">
    <location>
        <begin position="1"/>
        <end position="25"/>
    </location>
</feature>
<evidence type="ECO:0000256" key="1">
    <source>
        <dbReference type="SAM" id="MobiDB-lite"/>
    </source>
</evidence>
<dbReference type="EMBL" id="RJTL01000002">
    <property type="protein sequence ID" value="RNM10904.1"/>
    <property type="molecule type" value="Genomic_DNA"/>
</dbReference>